<dbReference type="SUPFAM" id="SSF58038">
    <property type="entry name" value="SNARE fusion complex"/>
    <property type="match status" value="1"/>
</dbReference>
<dbReference type="InterPro" id="IPR010908">
    <property type="entry name" value="Longin_dom"/>
</dbReference>
<evidence type="ECO:0000256" key="2">
    <source>
        <dbReference type="ARBA" id="ARBA00022448"/>
    </source>
</evidence>
<reference evidence="12 13" key="1">
    <citation type="submission" date="2019-04" db="EMBL/GenBank/DDBJ databases">
        <title>An improved genome assembly and genetic linkage map for asparagus bean, Vigna unguiculata ssp. sesquipedialis.</title>
        <authorList>
            <person name="Xia Q."/>
            <person name="Zhang R."/>
            <person name="Dong Y."/>
        </authorList>
    </citation>
    <scope>NUCLEOTIDE SEQUENCE [LARGE SCALE GENOMIC DNA]</scope>
    <source>
        <tissue evidence="12">Leaf</tissue>
    </source>
</reference>
<dbReference type="PRINTS" id="PR00219">
    <property type="entry name" value="SYNAPTOBREVN"/>
</dbReference>
<dbReference type="Gene3D" id="3.30.450.50">
    <property type="entry name" value="Longin domain"/>
    <property type="match status" value="1"/>
</dbReference>
<dbReference type="PANTHER" id="PTHR21136:SF92">
    <property type="entry name" value="LONGIN DOMAIN-CONTAINING PROTEIN"/>
    <property type="match status" value="1"/>
</dbReference>
<dbReference type="InterPro" id="IPR011012">
    <property type="entry name" value="Longin-like_dom_sf"/>
</dbReference>
<dbReference type="GO" id="GO:0015031">
    <property type="term" value="P:protein transport"/>
    <property type="evidence" value="ECO:0007669"/>
    <property type="project" value="UniProtKB-KW"/>
</dbReference>
<dbReference type="GO" id="GO:0016020">
    <property type="term" value="C:membrane"/>
    <property type="evidence" value="ECO:0007669"/>
    <property type="project" value="InterPro"/>
</dbReference>
<evidence type="ECO:0000256" key="1">
    <source>
        <dbReference type="ARBA" id="ARBA00008025"/>
    </source>
</evidence>
<dbReference type="PROSITE" id="PS50892">
    <property type="entry name" value="V_SNARE"/>
    <property type="match status" value="1"/>
</dbReference>
<protein>
    <submittedName>
        <fullName evidence="12">Vesicle-associated membrane protein 7</fullName>
    </submittedName>
</protein>
<evidence type="ECO:0000256" key="4">
    <source>
        <dbReference type="ARBA" id="ARBA00022927"/>
    </source>
</evidence>
<accession>A0A4D6KIR1</accession>
<dbReference type="PROSITE" id="PS50859">
    <property type="entry name" value="LONGIN"/>
    <property type="match status" value="1"/>
</dbReference>
<keyword evidence="2" id="KW-0813">Transport</keyword>
<dbReference type="PROSITE" id="PS00417">
    <property type="entry name" value="SYNAPTOBREVIN"/>
    <property type="match status" value="1"/>
</dbReference>
<dbReference type="GO" id="GO:0012505">
    <property type="term" value="C:endomembrane system"/>
    <property type="evidence" value="ECO:0007669"/>
    <property type="project" value="UniProtKB-SubCell"/>
</dbReference>
<proteinExistence type="inferred from homology"/>
<evidence type="ECO:0000256" key="6">
    <source>
        <dbReference type="ARBA" id="ARBA00023136"/>
    </source>
</evidence>
<dbReference type="Gene3D" id="1.20.5.110">
    <property type="match status" value="1"/>
</dbReference>
<comment type="subcellular location">
    <subcellularLocation>
        <location evidence="8">Endomembrane system</location>
        <topology evidence="8">Single-pass type IV membrane protein</topology>
    </subcellularLocation>
</comment>
<dbReference type="Pfam" id="PF00957">
    <property type="entry name" value="Synaptobrevin"/>
    <property type="match status" value="1"/>
</dbReference>
<keyword evidence="13" id="KW-1185">Reference proteome</keyword>
<comment type="function">
    <text evidence="7">Involved in the targeting and/or fusion of transport vesicles to their target membrane.</text>
</comment>
<evidence type="ECO:0000256" key="9">
    <source>
        <dbReference type="PROSITE-ProRule" id="PRU00290"/>
    </source>
</evidence>
<organism evidence="12 13">
    <name type="scientific">Vigna unguiculata</name>
    <name type="common">Cowpea</name>
    <dbReference type="NCBI Taxonomy" id="3917"/>
    <lineage>
        <taxon>Eukaryota</taxon>
        <taxon>Viridiplantae</taxon>
        <taxon>Streptophyta</taxon>
        <taxon>Embryophyta</taxon>
        <taxon>Tracheophyta</taxon>
        <taxon>Spermatophyta</taxon>
        <taxon>Magnoliopsida</taxon>
        <taxon>eudicotyledons</taxon>
        <taxon>Gunneridae</taxon>
        <taxon>Pentapetalae</taxon>
        <taxon>rosids</taxon>
        <taxon>fabids</taxon>
        <taxon>Fabales</taxon>
        <taxon>Fabaceae</taxon>
        <taxon>Papilionoideae</taxon>
        <taxon>50 kb inversion clade</taxon>
        <taxon>NPAAA clade</taxon>
        <taxon>indigoferoid/millettioid clade</taxon>
        <taxon>Phaseoleae</taxon>
        <taxon>Vigna</taxon>
    </lineage>
</organism>
<keyword evidence="6" id="KW-0472">Membrane</keyword>
<dbReference type="CDD" id="cd14824">
    <property type="entry name" value="Longin"/>
    <property type="match status" value="1"/>
</dbReference>
<evidence type="ECO:0000313" key="13">
    <source>
        <dbReference type="Proteomes" id="UP000501690"/>
    </source>
</evidence>
<feature type="domain" description="V-SNARE coiled-coil homology" evidence="11">
    <location>
        <begin position="130"/>
        <end position="198"/>
    </location>
</feature>
<gene>
    <name evidence="12" type="ORF">DEO72_LG1g900</name>
</gene>
<evidence type="ECO:0000256" key="8">
    <source>
        <dbReference type="ARBA" id="ARBA00046280"/>
    </source>
</evidence>
<dbReference type="InterPro" id="IPR051097">
    <property type="entry name" value="Synaptobrevin-like_transport"/>
</dbReference>
<dbReference type="AlphaFoldDB" id="A0A4D6KIR1"/>
<dbReference type="SMART" id="SM01270">
    <property type="entry name" value="Longin"/>
    <property type="match status" value="1"/>
</dbReference>
<keyword evidence="9" id="KW-0175">Coiled coil</keyword>
<comment type="similarity">
    <text evidence="1">Belongs to the synaptobrevin family.</text>
</comment>
<feature type="domain" description="Longin" evidence="10">
    <location>
        <begin position="10"/>
        <end position="114"/>
    </location>
</feature>
<dbReference type="InterPro" id="IPR042855">
    <property type="entry name" value="V_SNARE_CC"/>
</dbReference>
<evidence type="ECO:0000256" key="5">
    <source>
        <dbReference type="ARBA" id="ARBA00022989"/>
    </source>
</evidence>
<evidence type="ECO:0000256" key="7">
    <source>
        <dbReference type="ARBA" id="ARBA00037493"/>
    </source>
</evidence>
<dbReference type="Proteomes" id="UP000501690">
    <property type="component" value="Linkage Group LG1"/>
</dbReference>
<dbReference type="PANTHER" id="PTHR21136">
    <property type="entry name" value="SNARE PROTEINS"/>
    <property type="match status" value="1"/>
</dbReference>
<dbReference type="CDD" id="cd15843">
    <property type="entry name" value="R-SNARE"/>
    <property type="match status" value="1"/>
</dbReference>
<dbReference type="Pfam" id="PF13774">
    <property type="entry name" value="Longin"/>
    <property type="match status" value="1"/>
</dbReference>
<dbReference type="GO" id="GO:0005737">
    <property type="term" value="C:cytoplasm"/>
    <property type="evidence" value="ECO:0007669"/>
    <property type="project" value="UniProtKB-ARBA"/>
</dbReference>
<dbReference type="FunFam" id="1.20.5.110:FF:000109">
    <property type="entry name" value="Vesicle-associated membrane protein 722"/>
    <property type="match status" value="1"/>
</dbReference>
<dbReference type="FunFam" id="3.30.450.50:FF:000002">
    <property type="entry name" value="Vesicle-associated membrane protein 722"/>
    <property type="match status" value="1"/>
</dbReference>
<evidence type="ECO:0000259" key="10">
    <source>
        <dbReference type="PROSITE" id="PS50859"/>
    </source>
</evidence>
<name>A0A4D6KIR1_VIGUN</name>
<evidence type="ECO:0000256" key="3">
    <source>
        <dbReference type="ARBA" id="ARBA00022692"/>
    </source>
</evidence>
<dbReference type="SUPFAM" id="SSF64356">
    <property type="entry name" value="SNARE-like"/>
    <property type="match status" value="1"/>
</dbReference>
<dbReference type="GO" id="GO:0016192">
    <property type="term" value="P:vesicle-mediated transport"/>
    <property type="evidence" value="ECO:0007669"/>
    <property type="project" value="InterPro"/>
</dbReference>
<dbReference type="InterPro" id="IPR001388">
    <property type="entry name" value="Synaptobrevin-like"/>
</dbReference>
<keyword evidence="3" id="KW-0812">Transmembrane</keyword>
<evidence type="ECO:0000259" key="11">
    <source>
        <dbReference type="PROSITE" id="PS50892"/>
    </source>
</evidence>
<keyword evidence="4" id="KW-0653">Protein transport</keyword>
<dbReference type="EMBL" id="CP039345">
    <property type="protein sequence ID" value="QCD77278.1"/>
    <property type="molecule type" value="Genomic_DNA"/>
</dbReference>
<sequence>MGQKSLIYAFVSRGTVILAEYTEFSGNFNSIAFQCLQKLPATNNKFTYNCDAHTFNYLVDNGYTYCIVADESIGRQVPMAFLERVKDDFVSKYGGGRAATAPANSLNKEFGPKLKEHMQYCVDHPEEVNKLAKVKAQVSEVKGVMMENIEKVLDRGEKIELLVDKTENLHNQILIPNVKFQPQIFLVPKMIKTIIKWKKWQDEEDGYVCKYENIGNTRDFEDKNDFRG</sequence>
<evidence type="ECO:0000313" key="12">
    <source>
        <dbReference type="EMBL" id="QCD77278.1"/>
    </source>
</evidence>
<keyword evidence="5" id="KW-1133">Transmembrane helix</keyword>